<dbReference type="Gene3D" id="1.10.287.110">
    <property type="entry name" value="DnaJ domain"/>
    <property type="match status" value="1"/>
</dbReference>
<feature type="domain" description="J" evidence="1">
    <location>
        <begin position="34"/>
        <end position="97"/>
    </location>
</feature>
<name>A0A5C5V2X7_9BACT</name>
<evidence type="ECO:0000259" key="1">
    <source>
        <dbReference type="PROSITE" id="PS50076"/>
    </source>
</evidence>
<dbReference type="InterPro" id="IPR036869">
    <property type="entry name" value="J_dom_sf"/>
</dbReference>
<dbReference type="RefSeq" id="WP_146567639.1">
    <property type="nucleotide sequence ID" value="NZ_SIHJ01000003.1"/>
</dbReference>
<organism evidence="2 3">
    <name type="scientific">Posidoniimonas corsicana</name>
    <dbReference type="NCBI Taxonomy" id="1938618"/>
    <lineage>
        <taxon>Bacteria</taxon>
        <taxon>Pseudomonadati</taxon>
        <taxon>Planctomycetota</taxon>
        <taxon>Planctomycetia</taxon>
        <taxon>Pirellulales</taxon>
        <taxon>Lacipirellulaceae</taxon>
        <taxon>Posidoniimonas</taxon>
    </lineage>
</organism>
<sequence length="238" mass="26955">MSDARESRRERAAAMDATIERNADIVRRSRRQRSFLKVLGLSLPVRMDDVKQAFREKARETHPDHNGSAEAFREVQQAFDEAVEYAKKNEKRLPWLGAQLPMYVAQREVIELVEQWGGAIDLQQLDWLEDTVGVDFSQLADRLRGIDLTDRPVGDAELSELMANADGVAYLETLRLAGTKVTDQGILAVTLAPSLRHIDLRRTPVSQHARNELAKFRRFDEVEGASRGLFGWVRGLFG</sequence>
<dbReference type="Pfam" id="PF00226">
    <property type="entry name" value="DnaJ"/>
    <property type="match status" value="1"/>
</dbReference>
<proteinExistence type="predicted"/>
<dbReference type="OrthoDB" id="268412at2"/>
<keyword evidence="3" id="KW-1185">Reference proteome</keyword>
<dbReference type="AlphaFoldDB" id="A0A5C5V2X7"/>
<evidence type="ECO:0000313" key="3">
    <source>
        <dbReference type="Proteomes" id="UP000316714"/>
    </source>
</evidence>
<dbReference type="SUPFAM" id="SSF46565">
    <property type="entry name" value="Chaperone J-domain"/>
    <property type="match status" value="1"/>
</dbReference>
<dbReference type="PROSITE" id="PS50076">
    <property type="entry name" value="DNAJ_2"/>
    <property type="match status" value="1"/>
</dbReference>
<dbReference type="Proteomes" id="UP000316714">
    <property type="component" value="Unassembled WGS sequence"/>
</dbReference>
<dbReference type="Gene3D" id="3.80.10.10">
    <property type="entry name" value="Ribonuclease Inhibitor"/>
    <property type="match status" value="1"/>
</dbReference>
<reference evidence="2 3" key="1">
    <citation type="submission" date="2019-02" db="EMBL/GenBank/DDBJ databases">
        <title>Deep-cultivation of Planctomycetes and their phenomic and genomic characterization uncovers novel biology.</title>
        <authorList>
            <person name="Wiegand S."/>
            <person name="Jogler M."/>
            <person name="Boedeker C."/>
            <person name="Pinto D."/>
            <person name="Vollmers J."/>
            <person name="Rivas-Marin E."/>
            <person name="Kohn T."/>
            <person name="Peeters S.H."/>
            <person name="Heuer A."/>
            <person name="Rast P."/>
            <person name="Oberbeckmann S."/>
            <person name="Bunk B."/>
            <person name="Jeske O."/>
            <person name="Meyerdierks A."/>
            <person name="Storesund J.E."/>
            <person name="Kallscheuer N."/>
            <person name="Luecker S."/>
            <person name="Lage O.M."/>
            <person name="Pohl T."/>
            <person name="Merkel B.J."/>
            <person name="Hornburger P."/>
            <person name="Mueller R.-W."/>
            <person name="Bruemmer F."/>
            <person name="Labrenz M."/>
            <person name="Spormann A.M."/>
            <person name="Op Den Camp H."/>
            <person name="Overmann J."/>
            <person name="Amann R."/>
            <person name="Jetten M.S.M."/>
            <person name="Mascher T."/>
            <person name="Medema M.H."/>
            <person name="Devos D.P."/>
            <person name="Kaster A.-K."/>
            <person name="Ovreas L."/>
            <person name="Rohde M."/>
            <person name="Galperin M.Y."/>
            <person name="Jogler C."/>
        </authorList>
    </citation>
    <scope>NUCLEOTIDE SEQUENCE [LARGE SCALE GENOMIC DNA]</scope>
    <source>
        <strain evidence="2 3">KOR34</strain>
    </source>
</reference>
<comment type="caution">
    <text evidence="2">The sequence shown here is derived from an EMBL/GenBank/DDBJ whole genome shotgun (WGS) entry which is preliminary data.</text>
</comment>
<accession>A0A5C5V2X7</accession>
<dbReference type="CDD" id="cd06257">
    <property type="entry name" value="DnaJ"/>
    <property type="match status" value="1"/>
</dbReference>
<dbReference type="InterPro" id="IPR001623">
    <property type="entry name" value="DnaJ_domain"/>
</dbReference>
<dbReference type="SMART" id="SM00271">
    <property type="entry name" value="DnaJ"/>
    <property type="match status" value="1"/>
</dbReference>
<protein>
    <submittedName>
        <fullName evidence="2">Chaperone protein DnaJ</fullName>
    </submittedName>
</protein>
<dbReference type="InterPro" id="IPR032675">
    <property type="entry name" value="LRR_dom_sf"/>
</dbReference>
<dbReference type="SUPFAM" id="SSF52047">
    <property type="entry name" value="RNI-like"/>
    <property type="match status" value="1"/>
</dbReference>
<dbReference type="EMBL" id="SIHJ01000003">
    <property type="protein sequence ID" value="TWT32350.1"/>
    <property type="molecule type" value="Genomic_DNA"/>
</dbReference>
<evidence type="ECO:0000313" key="2">
    <source>
        <dbReference type="EMBL" id="TWT32350.1"/>
    </source>
</evidence>
<gene>
    <name evidence="2" type="primary">dnaJ_3</name>
    <name evidence="2" type="ORF">KOR34_41130</name>
</gene>